<comment type="similarity">
    <text evidence="1">Belongs to the SMC family. SbcC subfamily.</text>
</comment>
<gene>
    <name evidence="6" type="ORF">SAMN05443507_1297</name>
</gene>
<dbReference type="InterPro" id="IPR038729">
    <property type="entry name" value="Rad50/SbcC_AAA"/>
</dbReference>
<evidence type="ECO:0000256" key="1">
    <source>
        <dbReference type="ARBA" id="ARBA00006930"/>
    </source>
</evidence>
<evidence type="ECO:0000313" key="7">
    <source>
        <dbReference type="Proteomes" id="UP000184016"/>
    </source>
</evidence>
<evidence type="ECO:0000256" key="2">
    <source>
        <dbReference type="ARBA" id="ARBA00011322"/>
    </source>
</evidence>
<dbReference type="STRING" id="1830138.SAMN05443507_1297"/>
<evidence type="ECO:0000313" key="6">
    <source>
        <dbReference type="EMBL" id="SHK95840.1"/>
    </source>
</evidence>
<keyword evidence="6" id="KW-0269">Exonuclease</keyword>
<proteinExistence type="inferred from homology"/>
<feature type="coiled-coil region" evidence="4">
    <location>
        <begin position="271"/>
        <end position="305"/>
    </location>
</feature>
<dbReference type="Pfam" id="PF13476">
    <property type="entry name" value="AAA_23"/>
    <property type="match status" value="1"/>
</dbReference>
<reference evidence="7" key="1">
    <citation type="submission" date="2016-11" db="EMBL/GenBank/DDBJ databases">
        <authorList>
            <person name="Varghese N."/>
            <person name="Submissions S."/>
        </authorList>
    </citation>
    <scope>NUCLEOTIDE SEQUENCE [LARGE SCALE GENOMIC DNA]</scope>
    <source>
        <strain evidence="7">USBA-503</strain>
    </source>
</reference>
<accession>A0A1M6WPZ3</accession>
<feature type="coiled-coil region" evidence="4">
    <location>
        <begin position="367"/>
        <end position="439"/>
    </location>
</feature>
<keyword evidence="6" id="KW-0378">Hydrolase</keyword>
<dbReference type="Proteomes" id="UP000184016">
    <property type="component" value="Unassembled WGS sequence"/>
</dbReference>
<organism evidence="6 7">
    <name type="scientific">Alicyclobacillus tolerans</name>
    <dbReference type="NCBI Taxonomy" id="90970"/>
    <lineage>
        <taxon>Bacteria</taxon>
        <taxon>Bacillati</taxon>
        <taxon>Bacillota</taxon>
        <taxon>Bacilli</taxon>
        <taxon>Bacillales</taxon>
        <taxon>Alicyclobacillaceae</taxon>
        <taxon>Alicyclobacillus</taxon>
    </lineage>
</organism>
<dbReference type="GO" id="GO:0004527">
    <property type="term" value="F:exonuclease activity"/>
    <property type="evidence" value="ECO:0007669"/>
    <property type="project" value="UniProtKB-KW"/>
</dbReference>
<dbReference type="Gene3D" id="3.40.50.300">
    <property type="entry name" value="P-loop containing nucleotide triphosphate hydrolases"/>
    <property type="match status" value="1"/>
</dbReference>
<keyword evidence="6" id="KW-0540">Nuclease</keyword>
<evidence type="ECO:0000259" key="5">
    <source>
        <dbReference type="Pfam" id="PF13476"/>
    </source>
</evidence>
<comment type="subunit">
    <text evidence="2">Heterodimer of SbcC and SbcD.</text>
</comment>
<dbReference type="EMBL" id="FRAF01000029">
    <property type="protein sequence ID" value="SHK95840.1"/>
    <property type="molecule type" value="Genomic_DNA"/>
</dbReference>
<feature type="coiled-coil region" evidence="4">
    <location>
        <begin position="209"/>
        <end position="243"/>
    </location>
</feature>
<keyword evidence="4" id="KW-0175">Coiled coil</keyword>
<feature type="domain" description="Rad50/SbcC-type AAA" evidence="5">
    <location>
        <begin position="41"/>
        <end position="305"/>
    </location>
</feature>
<sequence length="558" mass="63806">MLVFYIQPVRAGNAKSRTATWGLVSFQTTRRKGRWMMKLMQIHVENFRCFEQETVSFQSGENRILAHNAQGKSTLMEAVVWCLYGTDALGKKNADTRLLRRGASSMKVETVWQNQQGQSLTILRIKPEQGAVQLLVNGNRPKPGALEGWFGELQTFLSIFSPGYFSGLEPKEAKLVLGRVSQVDIEQVLEALLPSERTYLSNVHFGMGLDSADVLLKTLRSELKEHEEEALRLEGAIESWKAKLAEPEPEPFQSTLGEAKLAEIAATQKELTRLELLLEKVPQEIKELQTRLQQARARYIEVKQQLLPDIEANCPTCHQPLPKTQQEIAKNKRNAHNGKVQVLLKSIQEEGESLKAKIEQLSQPEHTRQLREKIQQMKQTLADYAALAEAEKAAMVEYQSKKMMWDYARQSSEQNRRELEQVLHELEKIKQNIQAVKNFKWRYVQIQHKQLNEPLVYTHIELYTVNEDGEIKEAFGLTWNDKPYRTLSTSERVRCDLEISRLLMSLAVPEVLPVYIDNAESVEHLEMETFAGQWIAAYVSDCPLTVIHPDNTSMKKGA</sequence>
<keyword evidence="7" id="KW-1185">Reference proteome</keyword>
<evidence type="ECO:0000256" key="4">
    <source>
        <dbReference type="SAM" id="Coils"/>
    </source>
</evidence>
<dbReference type="AlphaFoldDB" id="A0A1M6WPZ3"/>
<name>A0A1M6WPZ3_9BACL</name>
<evidence type="ECO:0000256" key="3">
    <source>
        <dbReference type="ARBA" id="ARBA00013368"/>
    </source>
</evidence>
<protein>
    <recommendedName>
        <fullName evidence="3">Nuclease SbcCD subunit C</fullName>
    </recommendedName>
</protein>
<dbReference type="SUPFAM" id="SSF52540">
    <property type="entry name" value="P-loop containing nucleoside triphosphate hydrolases"/>
    <property type="match status" value="2"/>
</dbReference>
<dbReference type="PANTHER" id="PTHR32114">
    <property type="entry name" value="ABC TRANSPORTER ABCH.3"/>
    <property type="match status" value="1"/>
</dbReference>
<dbReference type="PANTHER" id="PTHR32114:SF2">
    <property type="entry name" value="ABC TRANSPORTER ABCH.3"/>
    <property type="match status" value="1"/>
</dbReference>
<dbReference type="InterPro" id="IPR027417">
    <property type="entry name" value="P-loop_NTPase"/>
</dbReference>